<proteinExistence type="predicted"/>
<name>A0ABT3K1B0_9PROT</name>
<protein>
    <submittedName>
        <fullName evidence="1">Uncharacterized protein</fullName>
    </submittedName>
</protein>
<keyword evidence="2" id="KW-1185">Reference proteome</keyword>
<comment type="caution">
    <text evidence="1">The sequence shown here is derived from an EMBL/GenBank/DDBJ whole genome shotgun (WGS) entry which is preliminary data.</text>
</comment>
<accession>A0ABT3K1B0</accession>
<evidence type="ECO:0000313" key="1">
    <source>
        <dbReference type="EMBL" id="MCW4589183.1"/>
    </source>
</evidence>
<dbReference type="EMBL" id="JANGSQ010000063">
    <property type="protein sequence ID" value="MCW4589183.1"/>
    <property type="molecule type" value="Genomic_DNA"/>
</dbReference>
<reference evidence="1 2" key="1">
    <citation type="submission" date="2022-07" db="EMBL/GenBank/DDBJ databases">
        <title>Genome stability of Gluconacetobacter entanii AV429.</title>
        <authorList>
            <person name="Trcek J."/>
            <person name="Cepec E."/>
        </authorList>
    </citation>
    <scope>NUCLEOTIDE SEQUENCE [LARGE SCALE GENOMIC DNA]</scope>
    <source>
        <strain evidence="1 2">AV429_2022</strain>
    </source>
</reference>
<gene>
    <name evidence="1" type="ORF">NO263_01065</name>
</gene>
<evidence type="ECO:0000313" key="2">
    <source>
        <dbReference type="Proteomes" id="UP001526337"/>
    </source>
</evidence>
<organism evidence="1 2">
    <name type="scientific">Gluconacetobacter entanii</name>
    <dbReference type="NCBI Taxonomy" id="108528"/>
    <lineage>
        <taxon>Bacteria</taxon>
        <taxon>Pseudomonadati</taxon>
        <taxon>Pseudomonadota</taxon>
        <taxon>Alphaproteobacteria</taxon>
        <taxon>Acetobacterales</taxon>
        <taxon>Acetobacteraceae</taxon>
        <taxon>Gluconacetobacter</taxon>
    </lineage>
</organism>
<sequence length="247" mass="27786">MMVWKCIGALSVANNLTAFSTPIFLSGESGVIHAQSVDENGNIKSMFPIPAGYLNTMKKFPCEKELTTSIGDQEIFGFFIEPDCSFFGPGQDLEEFLLRNIEVIKQSPVTYLSAVRFLGLGVEDEIHAIREVGNLINNGDVRESFVSFEQFCVEKTEQTKNIENLIEQLSESGNFATTHTIVEKLMSLQESFESRHFKQALRACLRNNQVHWIAGDADIKRFVNFLINSGRLKLTETARSILFDQMA</sequence>
<dbReference type="RefSeq" id="WP_171790152.1">
    <property type="nucleotide sequence ID" value="NZ_JABJWD010000024.1"/>
</dbReference>
<dbReference type="Proteomes" id="UP001526337">
    <property type="component" value="Unassembled WGS sequence"/>
</dbReference>